<evidence type="ECO:0000256" key="3">
    <source>
        <dbReference type="ARBA" id="ARBA00022679"/>
    </source>
</evidence>
<proteinExistence type="inferred from homology"/>
<evidence type="ECO:0000313" key="6">
    <source>
        <dbReference type="Proteomes" id="UP000320293"/>
    </source>
</evidence>
<comment type="similarity">
    <text evidence="1">Belongs to the glycosyltransferase 2 family.</text>
</comment>
<evidence type="ECO:0000313" key="5">
    <source>
        <dbReference type="EMBL" id="TRU47736.1"/>
    </source>
</evidence>
<evidence type="ECO:0000259" key="4">
    <source>
        <dbReference type="Pfam" id="PF00535"/>
    </source>
</evidence>
<keyword evidence="2" id="KW-0328">Glycosyltransferase</keyword>
<dbReference type="SUPFAM" id="SSF53448">
    <property type="entry name" value="Nucleotide-diphospho-sugar transferases"/>
    <property type="match status" value="1"/>
</dbReference>
<protein>
    <submittedName>
        <fullName evidence="5">Glycosyltransferase</fullName>
    </submittedName>
</protein>
<dbReference type="Proteomes" id="UP000320293">
    <property type="component" value="Unassembled WGS sequence"/>
</dbReference>
<gene>
    <name evidence="5" type="ORF">EWV91_10470</name>
</gene>
<dbReference type="PANTHER" id="PTHR43685:SF5">
    <property type="entry name" value="GLYCOSYLTRANSFERASE EPSE-RELATED"/>
    <property type="match status" value="1"/>
</dbReference>
<dbReference type="Gene3D" id="3.90.550.10">
    <property type="entry name" value="Spore Coat Polysaccharide Biosynthesis Protein SpsA, Chain A"/>
    <property type="match status" value="1"/>
</dbReference>
<feature type="domain" description="Glycosyltransferase 2-like" evidence="4">
    <location>
        <begin position="6"/>
        <end position="164"/>
    </location>
</feature>
<name>A0A552FLY7_MICAE</name>
<accession>A0A552FLY7</accession>
<dbReference type="InterPro" id="IPR001173">
    <property type="entry name" value="Glyco_trans_2-like"/>
</dbReference>
<dbReference type="PANTHER" id="PTHR43685">
    <property type="entry name" value="GLYCOSYLTRANSFERASE"/>
    <property type="match status" value="1"/>
</dbReference>
<dbReference type="AlphaFoldDB" id="A0A552FLY7"/>
<organism evidence="5 6">
    <name type="scientific">Microcystis aeruginosa Ma_QC_Ca_00000000_S207</name>
    <dbReference type="NCBI Taxonomy" id="2486251"/>
    <lineage>
        <taxon>Bacteria</taxon>
        <taxon>Bacillati</taxon>
        <taxon>Cyanobacteriota</taxon>
        <taxon>Cyanophyceae</taxon>
        <taxon>Oscillatoriophycideae</taxon>
        <taxon>Chroococcales</taxon>
        <taxon>Microcystaceae</taxon>
        <taxon>Microcystis</taxon>
    </lineage>
</organism>
<keyword evidence="3 5" id="KW-0808">Transferase</keyword>
<sequence>MNPPVTVLMSVYNGLPYLPEAIDSILQQTFQDFEFLIINDASTDGSSKVLSEYAERDSRIRILTNERNMGLGYSLARGVAAATTTWIARMDADDIAVPNRLELQMDYVREHPDVDILGGYGLRIDKSGKVMTKIKVPTDPVQIYRLIWTCPLLHPTVMFRREAIVKVGSYSSKTNRNEDYDLWFRCAAAGLKFANLSITLIYYRFTDENFQRNKISVSAEQMLIGWRGCWMLRASPIAYLGVTKPFLLGILPLPFRTVVYRWLKLFDPREKVT</sequence>
<dbReference type="InterPro" id="IPR029044">
    <property type="entry name" value="Nucleotide-diphossugar_trans"/>
</dbReference>
<dbReference type="Pfam" id="PF00535">
    <property type="entry name" value="Glycos_transf_2"/>
    <property type="match status" value="1"/>
</dbReference>
<dbReference type="GO" id="GO:0016757">
    <property type="term" value="F:glycosyltransferase activity"/>
    <property type="evidence" value="ECO:0007669"/>
    <property type="project" value="UniProtKB-KW"/>
</dbReference>
<dbReference type="EMBL" id="SFBF01000200">
    <property type="protein sequence ID" value="TRU47736.1"/>
    <property type="molecule type" value="Genomic_DNA"/>
</dbReference>
<evidence type="ECO:0000256" key="1">
    <source>
        <dbReference type="ARBA" id="ARBA00006739"/>
    </source>
</evidence>
<evidence type="ECO:0000256" key="2">
    <source>
        <dbReference type="ARBA" id="ARBA00022676"/>
    </source>
</evidence>
<comment type="caution">
    <text evidence="5">The sequence shown here is derived from an EMBL/GenBank/DDBJ whole genome shotgun (WGS) entry which is preliminary data.</text>
</comment>
<dbReference type="InterPro" id="IPR050834">
    <property type="entry name" value="Glycosyltransf_2"/>
</dbReference>
<reference evidence="5 6" key="1">
    <citation type="submission" date="2019-01" db="EMBL/GenBank/DDBJ databases">
        <title>Coherence of Microcystis species and biogeography revealed through population genomics.</title>
        <authorList>
            <person name="Perez-Carrascal O.M."/>
            <person name="Terrat Y."/>
            <person name="Giani A."/>
            <person name="Fortin N."/>
            <person name="Tromas N."/>
            <person name="Shapiro B.J."/>
        </authorList>
    </citation>
    <scope>NUCLEOTIDE SEQUENCE [LARGE SCALE GENOMIC DNA]</scope>
    <source>
        <strain evidence="5">Ma_QC_Ca_00000000_S207</strain>
    </source>
</reference>